<dbReference type="HOGENOM" id="CLU_010271_0_0_1"/>
<feature type="region of interest" description="Disordered" evidence="2">
    <location>
        <begin position="714"/>
        <end position="740"/>
    </location>
</feature>
<evidence type="ECO:0000313" key="4">
    <source>
        <dbReference type="Proteomes" id="UP000053424"/>
    </source>
</evidence>
<feature type="region of interest" description="Disordered" evidence="2">
    <location>
        <begin position="109"/>
        <end position="186"/>
    </location>
</feature>
<feature type="compositionally biased region" description="Basic and acidic residues" evidence="2">
    <location>
        <begin position="10"/>
        <end position="29"/>
    </location>
</feature>
<evidence type="ECO:0000256" key="1">
    <source>
        <dbReference type="SAM" id="Coils"/>
    </source>
</evidence>
<feature type="compositionally biased region" description="Low complexity" evidence="2">
    <location>
        <begin position="125"/>
        <end position="144"/>
    </location>
</feature>
<feature type="region of interest" description="Disordered" evidence="2">
    <location>
        <begin position="383"/>
        <end position="408"/>
    </location>
</feature>
<keyword evidence="1" id="KW-0175">Coiled coil</keyword>
<proteinExistence type="predicted"/>
<reference evidence="4" key="2">
    <citation type="submission" date="2015-01" db="EMBL/GenBank/DDBJ databases">
        <title>Evolutionary Origins and Diversification of the Mycorrhizal Mutualists.</title>
        <authorList>
            <consortium name="DOE Joint Genome Institute"/>
            <consortium name="Mycorrhizal Genomics Consortium"/>
            <person name="Kohler A."/>
            <person name="Kuo A."/>
            <person name="Nagy L.G."/>
            <person name="Floudas D."/>
            <person name="Copeland A."/>
            <person name="Barry K.W."/>
            <person name="Cichocki N."/>
            <person name="Veneault-Fourrey C."/>
            <person name="LaButti K."/>
            <person name="Lindquist E.A."/>
            <person name="Lipzen A."/>
            <person name="Lundell T."/>
            <person name="Morin E."/>
            <person name="Murat C."/>
            <person name="Riley R."/>
            <person name="Ohm R."/>
            <person name="Sun H."/>
            <person name="Tunlid A."/>
            <person name="Henrissat B."/>
            <person name="Grigoriev I.V."/>
            <person name="Hibbett D.S."/>
            <person name="Martin F."/>
        </authorList>
    </citation>
    <scope>NUCLEOTIDE SEQUENCE [LARGE SCALE GENOMIC DNA]</scope>
    <source>
        <strain evidence="4">h7</strain>
    </source>
</reference>
<feature type="compositionally biased region" description="Polar residues" evidence="2">
    <location>
        <begin position="115"/>
        <end position="124"/>
    </location>
</feature>
<organism evidence="3 4">
    <name type="scientific">Hebeloma cylindrosporum</name>
    <dbReference type="NCBI Taxonomy" id="76867"/>
    <lineage>
        <taxon>Eukaryota</taxon>
        <taxon>Fungi</taxon>
        <taxon>Dikarya</taxon>
        <taxon>Basidiomycota</taxon>
        <taxon>Agaricomycotina</taxon>
        <taxon>Agaricomycetes</taxon>
        <taxon>Agaricomycetidae</taxon>
        <taxon>Agaricales</taxon>
        <taxon>Agaricineae</taxon>
        <taxon>Hymenogastraceae</taxon>
        <taxon>Hebeloma</taxon>
    </lineage>
</organism>
<keyword evidence="4" id="KW-1185">Reference proteome</keyword>
<reference evidence="3 4" key="1">
    <citation type="submission" date="2014-04" db="EMBL/GenBank/DDBJ databases">
        <authorList>
            <consortium name="DOE Joint Genome Institute"/>
            <person name="Kuo A."/>
            <person name="Gay G."/>
            <person name="Dore J."/>
            <person name="Kohler A."/>
            <person name="Nagy L.G."/>
            <person name="Floudas D."/>
            <person name="Copeland A."/>
            <person name="Barry K.W."/>
            <person name="Cichocki N."/>
            <person name="Veneault-Fourrey C."/>
            <person name="LaButti K."/>
            <person name="Lindquist E.A."/>
            <person name="Lipzen A."/>
            <person name="Lundell T."/>
            <person name="Morin E."/>
            <person name="Murat C."/>
            <person name="Sun H."/>
            <person name="Tunlid A."/>
            <person name="Henrissat B."/>
            <person name="Grigoriev I.V."/>
            <person name="Hibbett D.S."/>
            <person name="Martin F."/>
            <person name="Nordberg H.P."/>
            <person name="Cantor M.N."/>
            <person name="Hua S.X."/>
        </authorList>
    </citation>
    <scope>NUCLEOTIDE SEQUENCE [LARGE SCALE GENOMIC DNA]</scope>
    <source>
        <strain evidence="4">h7</strain>
    </source>
</reference>
<sequence length="833" mass="88988">MPFISSEISSHPKSDHHLSSMDVDLRQEEQVEDQDSLFGSPPPSPQITGRPESPSLALPCSGVSGSRSSTSTAPATQNVGTIALPGSHPDSELAINPLALSLSHGVVHRPPALSQRPSTPTLNASRPSVPPTRSSSRLAANSSKPRPKPKRNSRQSSRSSTSEPTQPQEPEFTLPDPSAPPPANFLRNQENLLGRAGLVGGVKPAALTHVNSTSQLFMPGSTPSNPILVDEEDDTPILGRRSRSKEQPYIDPALLTAPTNQEIVAVLIGQKDIFPILEGVLKLVMRSATGETAATTGSKRQSNPKSNNNRSKTSSTFSGHPVKKRKLNRVPAGATDWDVPYPFPEGEGPDAYRKTWERERGKQLISQLIKLIKTAARKAATKKYLQQRAREEEERAKAPPQEGHYRPATASYGLTTDQVALTKSQVLQDASNASRTSRSADTNPAASDLPPTVDNAQASAMSTFDELTASIEALASGQGPSGGFATQPGLNHLSGSRQNMMFSTPTEAPSFGADQPMFDTWMNFLEQFPMSFSGSSDNSAAFSSEPVSHSSTPGLDEFNLMSMMGGNPTSDPSIASSEFDAMMSSMLGQTHMPGNDASMMDNNAVFPVFDTSALEKNIFAPTSGPVGRTEGENFGVIDPSLRTASPIASTSSFGSNDPVTPTAADWDLTAPDVAIGGVESNADGQGWDVGNDVGLQPLSDFGVLPEVTKEIPDATVPVDKGNGRAVDPPPNASPLLSSGFSLPPLHPGSASQHIFQAMLDPKRIVPPLHSAAPSTRKLRKEEILRRAQEKRRLLQEELDKVKMQLWETTIEQASLVQLVKQLDDVERSQNVGS</sequence>
<evidence type="ECO:0000256" key="2">
    <source>
        <dbReference type="SAM" id="MobiDB-lite"/>
    </source>
</evidence>
<dbReference type="STRING" id="686832.A0A0C2XQI5"/>
<feature type="compositionally biased region" description="Low complexity" evidence="2">
    <location>
        <begin position="61"/>
        <end position="72"/>
    </location>
</feature>
<feature type="coiled-coil region" evidence="1">
    <location>
        <begin position="777"/>
        <end position="804"/>
    </location>
</feature>
<feature type="region of interest" description="Disordered" evidence="2">
    <location>
        <begin position="1"/>
        <end position="91"/>
    </location>
</feature>
<feature type="region of interest" description="Disordered" evidence="2">
    <location>
        <begin position="427"/>
        <end position="454"/>
    </location>
</feature>
<feature type="compositionally biased region" description="Basic and acidic residues" evidence="2">
    <location>
        <begin position="388"/>
        <end position="397"/>
    </location>
</feature>
<dbReference type="EMBL" id="KN831784">
    <property type="protein sequence ID" value="KIM39888.1"/>
    <property type="molecule type" value="Genomic_DNA"/>
</dbReference>
<evidence type="ECO:0000313" key="3">
    <source>
        <dbReference type="EMBL" id="KIM39888.1"/>
    </source>
</evidence>
<feature type="compositionally biased region" description="Low complexity" evidence="2">
    <location>
        <begin position="291"/>
        <end position="318"/>
    </location>
</feature>
<feature type="compositionally biased region" description="Low complexity" evidence="2">
    <location>
        <begin position="154"/>
        <end position="168"/>
    </location>
</feature>
<feature type="compositionally biased region" description="Polar residues" evidence="2">
    <location>
        <begin position="427"/>
        <end position="445"/>
    </location>
</feature>
<dbReference type="OrthoDB" id="3264780at2759"/>
<protein>
    <submittedName>
        <fullName evidence="3">Uncharacterized protein</fullName>
    </submittedName>
</protein>
<dbReference type="AlphaFoldDB" id="A0A0C2XQI5"/>
<name>A0A0C2XQI5_HEBCY</name>
<dbReference type="Proteomes" id="UP000053424">
    <property type="component" value="Unassembled WGS sequence"/>
</dbReference>
<feature type="region of interest" description="Disordered" evidence="2">
    <location>
        <begin position="291"/>
        <end position="327"/>
    </location>
</feature>
<gene>
    <name evidence="3" type="ORF">M413DRAFT_187029</name>
</gene>
<accession>A0A0C2XQI5</accession>